<evidence type="ECO:0000256" key="2">
    <source>
        <dbReference type="ARBA" id="ARBA00023315"/>
    </source>
</evidence>
<dbReference type="GO" id="GO:0016747">
    <property type="term" value="F:acyltransferase activity, transferring groups other than amino-acyl groups"/>
    <property type="evidence" value="ECO:0007669"/>
    <property type="project" value="InterPro"/>
</dbReference>
<proteinExistence type="predicted"/>
<comment type="caution">
    <text evidence="4">The sequence shown here is derived from an EMBL/GenBank/DDBJ whole genome shotgun (WGS) entry which is preliminary data.</text>
</comment>
<dbReference type="SUPFAM" id="SSF55729">
    <property type="entry name" value="Acyl-CoA N-acyltransferases (Nat)"/>
    <property type="match status" value="1"/>
</dbReference>
<dbReference type="InterPro" id="IPR050832">
    <property type="entry name" value="Bact_Acetyltransf"/>
</dbReference>
<protein>
    <submittedName>
        <fullName evidence="4">GNAT family N-acetyltransferase</fullName>
    </submittedName>
</protein>
<organism evidence="4 5">
    <name type="scientific">Muriicola jejuensis</name>
    <dbReference type="NCBI Taxonomy" id="504488"/>
    <lineage>
        <taxon>Bacteria</taxon>
        <taxon>Pseudomonadati</taxon>
        <taxon>Bacteroidota</taxon>
        <taxon>Flavobacteriia</taxon>
        <taxon>Flavobacteriales</taxon>
        <taxon>Flavobacteriaceae</taxon>
        <taxon>Muriicola</taxon>
    </lineage>
</organism>
<dbReference type="Proteomes" id="UP000468443">
    <property type="component" value="Unassembled WGS sequence"/>
</dbReference>
<feature type="domain" description="N-acetyltransferase" evidence="3">
    <location>
        <begin position="3"/>
        <end position="148"/>
    </location>
</feature>
<dbReference type="Pfam" id="PF00583">
    <property type="entry name" value="Acetyltransf_1"/>
    <property type="match status" value="1"/>
</dbReference>
<keyword evidence="2" id="KW-0012">Acyltransferase</keyword>
<dbReference type="RefSeq" id="WP_163693469.1">
    <property type="nucleotide sequence ID" value="NZ_FXTW01000004.1"/>
</dbReference>
<evidence type="ECO:0000313" key="5">
    <source>
        <dbReference type="Proteomes" id="UP000468443"/>
    </source>
</evidence>
<reference evidence="4 5" key="1">
    <citation type="submission" date="2020-01" db="EMBL/GenBank/DDBJ databases">
        <title>Muriicola jejuensis KCTC 22299.</title>
        <authorList>
            <person name="Wang G."/>
        </authorList>
    </citation>
    <scope>NUCLEOTIDE SEQUENCE [LARGE SCALE GENOMIC DNA]</scope>
    <source>
        <strain evidence="4 5">KCTC 22299</strain>
    </source>
</reference>
<dbReference type="PROSITE" id="PS51186">
    <property type="entry name" value="GNAT"/>
    <property type="match status" value="1"/>
</dbReference>
<gene>
    <name evidence="4" type="ORF">GWK09_10955</name>
</gene>
<dbReference type="InterPro" id="IPR016181">
    <property type="entry name" value="Acyl_CoA_acyltransferase"/>
</dbReference>
<dbReference type="AlphaFoldDB" id="A0A6P0UGV5"/>
<keyword evidence="1 4" id="KW-0808">Transferase</keyword>
<dbReference type="CDD" id="cd04301">
    <property type="entry name" value="NAT_SF"/>
    <property type="match status" value="1"/>
</dbReference>
<dbReference type="EMBL" id="JAABOP010000003">
    <property type="protein sequence ID" value="NER11038.1"/>
    <property type="molecule type" value="Genomic_DNA"/>
</dbReference>
<accession>A0A6P0UGV5</accession>
<evidence type="ECO:0000256" key="1">
    <source>
        <dbReference type="ARBA" id="ARBA00022679"/>
    </source>
</evidence>
<evidence type="ECO:0000259" key="3">
    <source>
        <dbReference type="PROSITE" id="PS51186"/>
    </source>
</evidence>
<dbReference type="PANTHER" id="PTHR43877:SF2">
    <property type="entry name" value="AMINOALKYLPHOSPHONATE N-ACETYLTRANSFERASE-RELATED"/>
    <property type="match status" value="1"/>
</dbReference>
<dbReference type="InterPro" id="IPR000182">
    <property type="entry name" value="GNAT_dom"/>
</dbReference>
<dbReference type="PANTHER" id="PTHR43877">
    <property type="entry name" value="AMINOALKYLPHOSPHONATE N-ACETYLTRANSFERASE-RELATED-RELATED"/>
    <property type="match status" value="1"/>
</dbReference>
<keyword evidence="5" id="KW-1185">Reference proteome</keyword>
<dbReference type="Gene3D" id="3.40.630.30">
    <property type="match status" value="1"/>
</dbReference>
<name>A0A6P0UGV5_9FLAO</name>
<evidence type="ECO:0000313" key="4">
    <source>
        <dbReference type="EMBL" id="NER11038.1"/>
    </source>
</evidence>
<sequence length="148" mass="16757">MSIFTRLAARSDLPVLTTMLDAYRVFYAQPSDPEAAKTFLEARFSQRDSEIFLGEMDGKPAGFVQLYPTFSTVSLKRMYVLNDLYVLPSYRGQGVGAALLIKAQERCLEKGYKGLALETAVDNPARALYEKLGWEKDIHCFHYFWAAP</sequence>